<keyword evidence="4" id="KW-1185">Reference proteome</keyword>
<dbReference type="Proteomes" id="UP000499080">
    <property type="component" value="Unassembled WGS sequence"/>
</dbReference>
<dbReference type="AlphaFoldDB" id="A0A4Y2JJY4"/>
<evidence type="ECO:0000313" key="3">
    <source>
        <dbReference type="EMBL" id="GBM90697.1"/>
    </source>
</evidence>
<feature type="non-terminal residue" evidence="2">
    <location>
        <position position="1"/>
    </location>
</feature>
<dbReference type="EMBL" id="BGPR01268015">
    <property type="protein sequence ID" value="GBM90623.1"/>
    <property type="molecule type" value="Genomic_DNA"/>
</dbReference>
<comment type="caution">
    <text evidence="2">The sequence shown here is derived from an EMBL/GenBank/DDBJ whole genome shotgun (WGS) entry which is preliminary data.</text>
</comment>
<dbReference type="EMBL" id="BGPR01268025">
    <property type="protein sequence ID" value="GBM90651.1"/>
    <property type="molecule type" value="Genomic_DNA"/>
</dbReference>
<evidence type="ECO:0000313" key="4">
    <source>
        <dbReference type="Proteomes" id="UP000499080"/>
    </source>
</evidence>
<evidence type="ECO:0000313" key="1">
    <source>
        <dbReference type="EMBL" id="GBM90623.1"/>
    </source>
</evidence>
<protein>
    <submittedName>
        <fullName evidence="2">Uncharacterized protein</fullName>
    </submittedName>
</protein>
<dbReference type="EMBL" id="BGPR01268042">
    <property type="protein sequence ID" value="GBM90697.1"/>
    <property type="molecule type" value="Genomic_DNA"/>
</dbReference>
<proteinExistence type="predicted"/>
<reference evidence="2 4" key="1">
    <citation type="journal article" date="2019" name="Sci. Rep.">
        <title>Orb-weaving spider Araneus ventricosus genome elucidates the spidroin gene catalogue.</title>
        <authorList>
            <person name="Kono N."/>
            <person name="Nakamura H."/>
            <person name="Ohtoshi R."/>
            <person name="Moran D.A.P."/>
            <person name="Shinohara A."/>
            <person name="Yoshida Y."/>
            <person name="Fujiwara M."/>
            <person name="Mori M."/>
            <person name="Tomita M."/>
            <person name="Arakawa K."/>
        </authorList>
    </citation>
    <scope>NUCLEOTIDE SEQUENCE [LARGE SCALE GENOMIC DNA]</scope>
</reference>
<evidence type="ECO:0000313" key="2">
    <source>
        <dbReference type="EMBL" id="GBM90651.1"/>
    </source>
</evidence>
<name>A0A4Y2JJY4_ARAVE</name>
<organism evidence="2 4">
    <name type="scientific">Araneus ventricosus</name>
    <name type="common">Orbweaver spider</name>
    <name type="synonym">Epeira ventricosa</name>
    <dbReference type="NCBI Taxonomy" id="182803"/>
    <lineage>
        <taxon>Eukaryota</taxon>
        <taxon>Metazoa</taxon>
        <taxon>Ecdysozoa</taxon>
        <taxon>Arthropoda</taxon>
        <taxon>Chelicerata</taxon>
        <taxon>Arachnida</taxon>
        <taxon>Araneae</taxon>
        <taxon>Araneomorphae</taxon>
        <taxon>Entelegynae</taxon>
        <taxon>Araneoidea</taxon>
        <taxon>Araneidae</taxon>
        <taxon>Araneus</taxon>
    </lineage>
</organism>
<gene>
    <name evidence="3" type="ORF">AVEN_128380_1</name>
    <name evidence="1" type="ORF">AVEN_52873_1</name>
    <name evidence="2" type="ORF">AVEN_80424_1</name>
</gene>
<accession>A0A4Y2JJY4</accession>
<sequence length="112" mass="12240">SSSFQELFGLASREPGVCVSGPLHQRARHHSAGSVPRLPLVASHREEHSQPISALQSRLCFQARQLKSIAPRKLQQATSLVGDVIRISECLRITLLLSTDASRSQSVNVSCR</sequence>